<evidence type="ECO:0000313" key="1">
    <source>
        <dbReference type="EMBL" id="KAK3056865.1"/>
    </source>
</evidence>
<dbReference type="PANTHER" id="PTHR42085">
    <property type="entry name" value="F-BOX DOMAIN-CONTAINING PROTEIN"/>
    <property type="match status" value="1"/>
</dbReference>
<dbReference type="EMBL" id="JAWDJX010000004">
    <property type="protein sequence ID" value="KAK3056865.1"/>
    <property type="molecule type" value="Genomic_DNA"/>
</dbReference>
<evidence type="ECO:0000313" key="2">
    <source>
        <dbReference type="Proteomes" id="UP001271007"/>
    </source>
</evidence>
<proteinExistence type="predicted"/>
<dbReference type="InterPro" id="IPR038883">
    <property type="entry name" value="AN11006-like"/>
</dbReference>
<protein>
    <submittedName>
        <fullName evidence="1">Uncharacterized protein</fullName>
    </submittedName>
</protein>
<dbReference type="Proteomes" id="UP001271007">
    <property type="component" value="Unassembled WGS sequence"/>
</dbReference>
<keyword evidence="2" id="KW-1185">Reference proteome</keyword>
<dbReference type="PANTHER" id="PTHR42085:SF1">
    <property type="entry name" value="F-BOX DOMAIN-CONTAINING PROTEIN"/>
    <property type="match status" value="1"/>
</dbReference>
<comment type="caution">
    <text evidence="1">The sequence shown here is derived from an EMBL/GenBank/DDBJ whole genome shotgun (WGS) entry which is preliminary data.</text>
</comment>
<dbReference type="AlphaFoldDB" id="A0AAJ0LVN0"/>
<sequence>MADAARAAVAPLTGVDHTITSSMIGPCHLLRLPGELRNRIYGLAILSENKQPGSSFLTTNPHRSEDEAELYGLWNNPPRLAVSCKQIRDEALGIYYGQACFELITPNPICKNLEFFARTSSPWFHYLRSIRGTVIFGQSMRYHLFVSVEVLEDGTLEVSHEEVRLSSCLSAFGVCIIGHRARDVNAGITGLPEDTPLMRFWRTFQGGCVL</sequence>
<organism evidence="1 2">
    <name type="scientific">Extremus antarcticus</name>
    <dbReference type="NCBI Taxonomy" id="702011"/>
    <lineage>
        <taxon>Eukaryota</taxon>
        <taxon>Fungi</taxon>
        <taxon>Dikarya</taxon>
        <taxon>Ascomycota</taxon>
        <taxon>Pezizomycotina</taxon>
        <taxon>Dothideomycetes</taxon>
        <taxon>Dothideomycetidae</taxon>
        <taxon>Mycosphaerellales</taxon>
        <taxon>Extremaceae</taxon>
        <taxon>Extremus</taxon>
    </lineage>
</organism>
<name>A0AAJ0LVN0_9PEZI</name>
<reference evidence="1" key="1">
    <citation type="submission" date="2023-04" db="EMBL/GenBank/DDBJ databases">
        <title>Black Yeasts Isolated from many extreme environments.</title>
        <authorList>
            <person name="Coleine C."/>
            <person name="Stajich J.E."/>
            <person name="Selbmann L."/>
        </authorList>
    </citation>
    <scope>NUCLEOTIDE SEQUENCE</scope>
    <source>
        <strain evidence="1">CCFEE 5312</strain>
    </source>
</reference>
<gene>
    <name evidence="1" type="ORF">LTR09_001903</name>
</gene>
<accession>A0AAJ0LVN0</accession>